<evidence type="ECO:0000256" key="1">
    <source>
        <dbReference type="ARBA" id="ARBA00022679"/>
    </source>
</evidence>
<dbReference type="PANTHER" id="PTHR24421:SF62">
    <property type="entry name" value="SENSORY TRANSDUCTION HISTIDINE KINASE"/>
    <property type="match status" value="1"/>
</dbReference>
<dbReference type="Gene3D" id="2.130.10.10">
    <property type="entry name" value="YVTN repeat-like/Quinoprotein amine dehydrogenase"/>
    <property type="match status" value="2"/>
</dbReference>
<dbReference type="InterPro" id="IPR036890">
    <property type="entry name" value="HATPase_C_sf"/>
</dbReference>
<keyword evidence="1" id="KW-0808">Transferase</keyword>
<dbReference type="GO" id="GO:0016020">
    <property type="term" value="C:membrane"/>
    <property type="evidence" value="ECO:0007669"/>
    <property type="project" value="InterPro"/>
</dbReference>
<keyword evidence="2 6" id="KW-0418">Kinase</keyword>
<gene>
    <name evidence="6" type="ORF">HDF15_005121</name>
</gene>
<comment type="caution">
    <text evidence="6">The sequence shown here is derived from an EMBL/GenBank/DDBJ whole genome shotgun (WGS) entry which is preliminary data.</text>
</comment>
<proteinExistence type="predicted"/>
<dbReference type="InterPro" id="IPR003594">
    <property type="entry name" value="HATPase_dom"/>
</dbReference>
<name>A0A7W8ECC1_9BACT</name>
<keyword evidence="4" id="KW-0812">Transmembrane</keyword>
<evidence type="ECO:0000256" key="4">
    <source>
        <dbReference type="SAM" id="Phobius"/>
    </source>
</evidence>
<dbReference type="GO" id="GO:0046983">
    <property type="term" value="F:protein dimerization activity"/>
    <property type="evidence" value="ECO:0007669"/>
    <property type="project" value="InterPro"/>
</dbReference>
<evidence type="ECO:0000256" key="3">
    <source>
        <dbReference type="ARBA" id="ARBA00023012"/>
    </source>
</evidence>
<evidence type="ECO:0000313" key="6">
    <source>
        <dbReference type="EMBL" id="MBB5066737.1"/>
    </source>
</evidence>
<dbReference type="PANTHER" id="PTHR24421">
    <property type="entry name" value="NITRATE/NITRITE SENSOR PROTEIN NARX-RELATED"/>
    <property type="match status" value="1"/>
</dbReference>
<dbReference type="Pfam" id="PF07730">
    <property type="entry name" value="HisKA_3"/>
    <property type="match status" value="1"/>
</dbReference>
<keyword evidence="4" id="KW-0472">Membrane</keyword>
<keyword evidence="4" id="KW-1133">Transmembrane helix</keyword>
<dbReference type="SMART" id="SM00387">
    <property type="entry name" value="HATPase_c"/>
    <property type="match status" value="1"/>
</dbReference>
<feature type="transmembrane region" description="Helical" evidence="4">
    <location>
        <begin position="522"/>
        <end position="539"/>
    </location>
</feature>
<dbReference type="CDD" id="cd16917">
    <property type="entry name" value="HATPase_UhpB-NarQ-NarX-like"/>
    <property type="match status" value="1"/>
</dbReference>
<dbReference type="InterPro" id="IPR050482">
    <property type="entry name" value="Sensor_HK_TwoCompSys"/>
</dbReference>
<dbReference type="Gene3D" id="1.20.5.1930">
    <property type="match status" value="1"/>
</dbReference>
<dbReference type="EMBL" id="JACHIO010000034">
    <property type="protein sequence ID" value="MBB5066737.1"/>
    <property type="molecule type" value="Genomic_DNA"/>
</dbReference>
<dbReference type="GO" id="GO:0000155">
    <property type="term" value="F:phosphorelay sensor kinase activity"/>
    <property type="evidence" value="ECO:0007669"/>
    <property type="project" value="InterPro"/>
</dbReference>
<protein>
    <submittedName>
        <fullName evidence="6">Signal transduction histidine kinase</fullName>
    </submittedName>
</protein>
<dbReference type="SUPFAM" id="SSF63829">
    <property type="entry name" value="Calcium-dependent phosphotriesterase"/>
    <property type="match status" value="1"/>
</dbReference>
<dbReference type="Gene3D" id="3.30.565.10">
    <property type="entry name" value="Histidine kinase-like ATPase, C-terminal domain"/>
    <property type="match status" value="1"/>
</dbReference>
<dbReference type="InterPro" id="IPR011712">
    <property type="entry name" value="Sig_transdc_His_kin_sub3_dim/P"/>
</dbReference>
<dbReference type="InterPro" id="IPR015943">
    <property type="entry name" value="WD40/YVTN_repeat-like_dom_sf"/>
</dbReference>
<reference evidence="6 7" key="1">
    <citation type="submission" date="2020-08" db="EMBL/GenBank/DDBJ databases">
        <title>Genomic Encyclopedia of Type Strains, Phase IV (KMG-V): Genome sequencing to study the core and pangenomes of soil and plant-associated prokaryotes.</title>
        <authorList>
            <person name="Whitman W."/>
        </authorList>
    </citation>
    <scope>NUCLEOTIDE SEQUENCE [LARGE SCALE GENOMIC DNA]</scope>
    <source>
        <strain evidence="6 7">X5P3</strain>
    </source>
</reference>
<dbReference type="Pfam" id="PF02518">
    <property type="entry name" value="HATPase_c"/>
    <property type="match status" value="1"/>
</dbReference>
<dbReference type="RefSeq" id="WP_184260802.1">
    <property type="nucleotide sequence ID" value="NZ_JACHIO010000034.1"/>
</dbReference>
<dbReference type="Gene3D" id="2.60.40.10">
    <property type="entry name" value="Immunoglobulins"/>
    <property type="match status" value="1"/>
</dbReference>
<accession>A0A7W8ECC1</accession>
<evidence type="ECO:0000259" key="5">
    <source>
        <dbReference type="SMART" id="SM00387"/>
    </source>
</evidence>
<evidence type="ECO:0000313" key="7">
    <source>
        <dbReference type="Proteomes" id="UP000584867"/>
    </source>
</evidence>
<dbReference type="Proteomes" id="UP000584867">
    <property type="component" value="Unassembled WGS sequence"/>
</dbReference>
<dbReference type="SUPFAM" id="SSF55874">
    <property type="entry name" value="ATPase domain of HSP90 chaperone/DNA topoisomerase II/histidine kinase"/>
    <property type="match status" value="1"/>
</dbReference>
<dbReference type="InterPro" id="IPR013783">
    <property type="entry name" value="Ig-like_fold"/>
</dbReference>
<keyword evidence="3" id="KW-0902">Two-component regulatory system</keyword>
<feature type="domain" description="Histidine kinase/HSP90-like ATPase" evidence="5">
    <location>
        <begin position="664"/>
        <end position="759"/>
    </location>
</feature>
<organism evidence="6 7">
    <name type="scientific">Granulicella mallensis</name>
    <dbReference type="NCBI Taxonomy" id="940614"/>
    <lineage>
        <taxon>Bacteria</taxon>
        <taxon>Pseudomonadati</taxon>
        <taxon>Acidobacteriota</taxon>
        <taxon>Terriglobia</taxon>
        <taxon>Terriglobales</taxon>
        <taxon>Acidobacteriaceae</taxon>
        <taxon>Granulicella</taxon>
    </lineage>
</organism>
<dbReference type="Pfam" id="PF07495">
    <property type="entry name" value="Y_Y_Y"/>
    <property type="match status" value="1"/>
</dbReference>
<evidence type="ECO:0000256" key="2">
    <source>
        <dbReference type="ARBA" id="ARBA00022777"/>
    </source>
</evidence>
<sequence length="780" mass="86196">MWVSRLGPQGMELGPMEPSGAMPLADSWIHGQFTDVLETRDGGLWLGTLKHGLIWAHSRRETSKLGALSRVTTFKGADGLTSDTVRSIFQDQEGGVFIATDDGLDYFRLQAFVPLPLPKGTQEIAVSRDSDGTLLVGAGNLMHLDGDVVRPLANPVDHIQSIYRDPLGSVWLGGTSLLAQETPTGVHRVRLPQSLSSMHNIQAIATGKTGDVWVSFIGNGVQRYSNGGWQKMGPDQFHKPTAIVETRDESGAVWFGYTNNRVAAFDGTRFATFTEQEGVEVGNVTAIAAYHDHLWIGGDRGLEAFVGGRFKAIRFSGRSPANISGILETSDGRLWLNTVNGVVEVDGTELEASKSNGRGVAHRDFDFLDGFVGAPEDIRPLPTVAGTSDGRLFFSTVHRVYELDPRDIPKNPVIPKVLIRDVVSGARNCPTNGTVVLPSASDLQVEYTAFSYTVPQRVRFRYRLEGYEYQWHDAGQRRQAFYSKLPPGTYSFHVAASNDDGIWNNDGARVEIAIMAAWYQTAWFRLLCLLALCAVLWAAHRMRLRGISRVLRLRYEARLDERTKIARDLHDTLLQTIQGSKILVETALDQSKDSSRLLECLNKLAVWLDQATKEGRAVLVTLRAPDEEDSLVLALKRALDEFSANETRGVDFAVHGSARKMHHGICEQITHIGCEAVRNAYYHSAADRISIELAFGRNLTLRVADNGHGMAEDTLRGGRPGHFGLQGMRERSTAIGSELNIISVLDHGTEVVLTVPGEVVYEREQIVFRKLLSWILSFRD</sequence>
<dbReference type="AlphaFoldDB" id="A0A7W8ECC1"/>
<dbReference type="InterPro" id="IPR011123">
    <property type="entry name" value="Y_Y_Y"/>
</dbReference>